<feature type="domain" description="Calcineurin-like phosphoesterase" evidence="1">
    <location>
        <begin position="49"/>
        <end position="223"/>
    </location>
</feature>
<sequence>MNKKYIKWGLGALAVAAAGVLLDALVLEKYFFEVKTFDIGDKSSRKKLKLVLLADLHFKHNMLPQYSKLAQTLNQMQPDLVLIAGDTLDSSGGMLPMEQFFSLLRQDMPKVAIPGNNDYKADPSIQRLKEAYAKHGCDFLLNETKAYTLKGERVVVTGLDDFIQGESHFKDAVEGIGKEAHHLLLIHSPLQLELVQKEVEQLNSERSPSDQLNIRYAFAGHNHGGQVRLPSYVPKLPRKSGDYINGWYKDRSPYLYVSKGFGTSAVPFRFFARAELTFFHYHV</sequence>
<protein>
    <recommendedName>
        <fullName evidence="1">Calcineurin-like phosphoesterase domain-containing protein</fullName>
    </recommendedName>
</protein>
<dbReference type="InterPro" id="IPR029052">
    <property type="entry name" value="Metallo-depent_PP-like"/>
</dbReference>
<accession>A0A239KYB0</accession>
<dbReference type="Proteomes" id="UP000198432">
    <property type="component" value="Unassembled WGS sequence"/>
</dbReference>
<dbReference type="Pfam" id="PF00149">
    <property type="entry name" value="Metallophos"/>
    <property type="match status" value="1"/>
</dbReference>
<dbReference type="InterPro" id="IPR004843">
    <property type="entry name" value="Calcineurin-like_PHP"/>
</dbReference>
<gene>
    <name evidence="2" type="ORF">SAMN06296052_13333</name>
</gene>
<dbReference type="InterPro" id="IPR051158">
    <property type="entry name" value="Metallophosphoesterase_sf"/>
</dbReference>
<dbReference type="OrthoDB" id="9780884at2"/>
<evidence type="ECO:0000313" key="3">
    <source>
        <dbReference type="Proteomes" id="UP000198432"/>
    </source>
</evidence>
<dbReference type="Gene3D" id="3.60.21.10">
    <property type="match status" value="1"/>
</dbReference>
<dbReference type="RefSeq" id="WP_089321614.1">
    <property type="nucleotide sequence ID" value="NZ_FZOQ01000033.1"/>
</dbReference>
<proteinExistence type="predicted"/>
<dbReference type="EMBL" id="FZOQ01000033">
    <property type="protein sequence ID" value="SNT23347.1"/>
    <property type="molecule type" value="Genomic_DNA"/>
</dbReference>
<dbReference type="SUPFAM" id="SSF56300">
    <property type="entry name" value="Metallo-dependent phosphatases"/>
    <property type="match status" value="1"/>
</dbReference>
<organism evidence="2 3">
    <name type="scientific">Pontibacter ummariensis</name>
    <dbReference type="NCBI Taxonomy" id="1610492"/>
    <lineage>
        <taxon>Bacteria</taxon>
        <taxon>Pseudomonadati</taxon>
        <taxon>Bacteroidota</taxon>
        <taxon>Cytophagia</taxon>
        <taxon>Cytophagales</taxon>
        <taxon>Hymenobacteraceae</taxon>
        <taxon>Pontibacter</taxon>
    </lineage>
</organism>
<dbReference type="GO" id="GO:0016787">
    <property type="term" value="F:hydrolase activity"/>
    <property type="evidence" value="ECO:0007669"/>
    <property type="project" value="InterPro"/>
</dbReference>
<dbReference type="PANTHER" id="PTHR31302">
    <property type="entry name" value="TRANSMEMBRANE PROTEIN WITH METALLOPHOSPHOESTERASE DOMAIN-RELATED"/>
    <property type="match status" value="1"/>
</dbReference>
<evidence type="ECO:0000313" key="2">
    <source>
        <dbReference type="EMBL" id="SNT23347.1"/>
    </source>
</evidence>
<evidence type="ECO:0000259" key="1">
    <source>
        <dbReference type="Pfam" id="PF00149"/>
    </source>
</evidence>
<keyword evidence="3" id="KW-1185">Reference proteome</keyword>
<reference evidence="3" key="1">
    <citation type="submission" date="2017-06" db="EMBL/GenBank/DDBJ databases">
        <authorList>
            <person name="Varghese N."/>
            <person name="Submissions S."/>
        </authorList>
    </citation>
    <scope>NUCLEOTIDE SEQUENCE [LARGE SCALE GENOMIC DNA]</scope>
    <source>
        <strain evidence="3">NKM1</strain>
    </source>
</reference>
<name>A0A239KYB0_9BACT</name>
<dbReference type="PANTHER" id="PTHR31302:SF0">
    <property type="entry name" value="TRANSMEMBRANE PROTEIN WITH METALLOPHOSPHOESTERASE DOMAIN"/>
    <property type="match status" value="1"/>
</dbReference>
<dbReference type="AlphaFoldDB" id="A0A239KYB0"/>